<dbReference type="InterPro" id="IPR036388">
    <property type="entry name" value="WH-like_DNA-bd_sf"/>
</dbReference>
<keyword evidence="3" id="KW-0804">Transcription</keyword>
<evidence type="ECO:0000259" key="5">
    <source>
        <dbReference type="PROSITE" id="PS51063"/>
    </source>
</evidence>
<dbReference type="InterPro" id="IPR018490">
    <property type="entry name" value="cNMP-bd_dom_sf"/>
</dbReference>
<dbReference type="PROSITE" id="PS50042">
    <property type="entry name" value="CNMP_BINDING_3"/>
    <property type="match status" value="1"/>
</dbReference>
<accession>A0A9X3N7W2</accession>
<dbReference type="SMART" id="SM00419">
    <property type="entry name" value="HTH_CRP"/>
    <property type="match status" value="1"/>
</dbReference>
<dbReference type="PROSITE" id="PS51063">
    <property type="entry name" value="HTH_CRP_2"/>
    <property type="match status" value="1"/>
</dbReference>
<proteinExistence type="predicted"/>
<dbReference type="GO" id="GO:0003677">
    <property type="term" value="F:DNA binding"/>
    <property type="evidence" value="ECO:0007669"/>
    <property type="project" value="UniProtKB-KW"/>
</dbReference>
<keyword evidence="2" id="KW-0238">DNA-binding</keyword>
<gene>
    <name evidence="6" type="ORF">OJ997_03270</name>
</gene>
<keyword evidence="1" id="KW-0805">Transcription regulation</keyword>
<evidence type="ECO:0000259" key="4">
    <source>
        <dbReference type="PROSITE" id="PS50042"/>
    </source>
</evidence>
<dbReference type="SUPFAM" id="SSF51206">
    <property type="entry name" value="cAMP-binding domain-like"/>
    <property type="match status" value="1"/>
</dbReference>
<dbReference type="RefSeq" id="WP_270023576.1">
    <property type="nucleotide sequence ID" value="NZ_JAPDDP010000004.1"/>
</dbReference>
<dbReference type="GO" id="GO:0006355">
    <property type="term" value="P:regulation of DNA-templated transcription"/>
    <property type="evidence" value="ECO:0007669"/>
    <property type="project" value="InterPro"/>
</dbReference>
<dbReference type="Pfam" id="PF13545">
    <property type="entry name" value="HTH_Crp_2"/>
    <property type="match status" value="1"/>
</dbReference>
<keyword evidence="7" id="KW-1185">Reference proteome</keyword>
<feature type="domain" description="HTH crp-type" evidence="5">
    <location>
        <begin position="88"/>
        <end position="161"/>
    </location>
</feature>
<evidence type="ECO:0000313" key="7">
    <source>
        <dbReference type="Proteomes" id="UP001147653"/>
    </source>
</evidence>
<dbReference type="InterPro" id="IPR014710">
    <property type="entry name" value="RmlC-like_jellyroll"/>
</dbReference>
<dbReference type="Proteomes" id="UP001147653">
    <property type="component" value="Unassembled WGS sequence"/>
</dbReference>
<organism evidence="6 7">
    <name type="scientific">Solirubrobacter phytolaccae</name>
    <dbReference type="NCBI Taxonomy" id="1404360"/>
    <lineage>
        <taxon>Bacteria</taxon>
        <taxon>Bacillati</taxon>
        <taxon>Actinomycetota</taxon>
        <taxon>Thermoleophilia</taxon>
        <taxon>Solirubrobacterales</taxon>
        <taxon>Solirubrobacteraceae</taxon>
        <taxon>Solirubrobacter</taxon>
    </lineage>
</organism>
<dbReference type="InterPro" id="IPR036390">
    <property type="entry name" value="WH_DNA-bd_sf"/>
</dbReference>
<comment type="caution">
    <text evidence="6">The sequence shown here is derived from an EMBL/GenBank/DDBJ whole genome shotgun (WGS) entry which is preliminary data.</text>
</comment>
<dbReference type="InterPro" id="IPR012318">
    <property type="entry name" value="HTH_CRP"/>
</dbReference>
<dbReference type="InterPro" id="IPR000595">
    <property type="entry name" value="cNMP-bd_dom"/>
</dbReference>
<dbReference type="FunFam" id="1.10.10.10:FF:000019">
    <property type="entry name" value="Crp/Fnr family transcriptional regulator"/>
    <property type="match status" value="1"/>
</dbReference>
<evidence type="ECO:0000256" key="3">
    <source>
        <dbReference type="ARBA" id="ARBA00023163"/>
    </source>
</evidence>
<evidence type="ECO:0000256" key="2">
    <source>
        <dbReference type="ARBA" id="ARBA00023125"/>
    </source>
</evidence>
<reference evidence="6" key="1">
    <citation type="submission" date="2022-10" db="EMBL/GenBank/DDBJ databases">
        <title>The WGS of Solirubrobacter phytolaccae KCTC 29190.</title>
        <authorList>
            <person name="Jiang Z."/>
        </authorList>
    </citation>
    <scope>NUCLEOTIDE SEQUENCE</scope>
    <source>
        <strain evidence="6">KCTC 29190</strain>
    </source>
</reference>
<name>A0A9X3N7W2_9ACTN</name>
<evidence type="ECO:0000256" key="1">
    <source>
        <dbReference type="ARBA" id="ARBA00023015"/>
    </source>
</evidence>
<feature type="domain" description="Cyclic nucleotide-binding" evidence="4">
    <location>
        <begin position="7"/>
        <end position="69"/>
    </location>
</feature>
<dbReference type="Gene3D" id="1.10.10.10">
    <property type="entry name" value="Winged helix-like DNA-binding domain superfamily/Winged helix DNA-binding domain"/>
    <property type="match status" value="1"/>
</dbReference>
<protein>
    <submittedName>
        <fullName evidence="6">Crp/Fnr family transcriptional regulator</fullName>
    </submittedName>
</protein>
<dbReference type="SUPFAM" id="SSF46785">
    <property type="entry name" value="Winged helix' DNA-binding domain"/>
    <property type="match status" value="1"/>
</dbReference>
<evidence type="ECO:0000313" key="6">
    <source>
        <dbReference type="EMBL" id="MDA0179306.1"/>
    </source>
</evidence>
<dbReference type="EMBL" id="JAPDDP010000004">
    <property type="protein sequence ID" value="MDA0179306.1"/>
    <property type="molecule type" value="Genomic_DNA"/>
</dbReference>
<dbReference type="CDD" id="cd00038">
    <property type="entry name" value="CAP_ED"/>
    <property type="match status" value="1"/>
</dbReference>
<dbReference type="AlphaFoldDB" id="A0A9X3N7W2"/>
<dbReference type="Gene3D" id="2.60.120.10">
    <property type="entry name" value="Jelly Rolls"/>
    <property type="match status" value="1"/>
</dbReference>
<sequence length="168" mass="18957">MTGEHDFLGLLEEDERATLRARAVPRAFKRGAAMLREGEEPTRVLVLTEGRAKAVTFTDDGKEVVLGFMIVIRRLRLADLQRKEFTSANTLGRVARRLVDLSDTHGREEDDGVTITLPLSQEELAGWTGASREAVTKALRQLRDLGWIETGRRSISVKDRDALRRFVR</sequence>